<dbReference type="AlphaFoldDB" id="A0A9P9XH96"/>
<evidence type="ECO:0000313" key="2">
    <source>
        <dbReference type="EMBL" id="KAI3553868.1"/>
    </source>
</evidence>
<evidence type="ECO:0000256" key="1">
    <source>
        <dbReference type="SAM" id="MobiDB-lite"/>
    </source>
</evidence>
<dbReference type="EMBL" id="SDAQ01000027">
    <property type="protein sequence ID" value="KAI3553868.1"/>
    <property type="molecule type" value="Genomic_DNA"/>
</dbReference>
<evidence type="ECO:0000313" key="3">
    <source>
        <dbReference type="Proteomes" id="UP001056436"/>
    </source>
</evidence>
<accession>A0A9P9XH96</accession>
<proteinExistence type="predicted"/>
<feature type="region of interest" description="Disordered" evidence="1">
    <location>
        <begin position="46"/>
        <end position="82"/>
    </location>
</feature>
<gene>
    <name evidence="2" type="ORF">CABS02_05906</name>
</gene>
<feature type="compositionally biased region" description="Polar residues" evidence="1">
    <location>
        <begin position="65"/>
        <end position="81"/>
    </location>
</feature>
<reference evidence="2" key="1">
    <citation type="submission" date="2019-01" db="EMBL/GenBank/DDBJ databases">
        <title>Colletotrichum abscissum LGMF1257.</title>
        <authorList>
            <person name="Baroncelli R."/>
        </authorList>
    </citation>
    <scope>NUCLEOTIDE SEQUENCE</scope>
    <source>
        <strain evidence="2">Ca142</strain>
    </source>
</reference>
<dbReference type="Proteomes" id="UP001056436">
    <property type="component" value="Unassembled WGS sequence"/>
</dbReference>
<keyword evidence="3" id="KW-1185">Reference proteome</keyword>
<comment type="caution">
    <text evidence="2">The sequence shown here is derived from an EMBL/GenBank/DDBJ whole genome shotgun (WGS) entry which is preliminary data.</text>
</comment>
<name>A0A9P9XH96_9PEZI</name>
<dbReference type="OrthoDB" id="10478248at2759"/>
<protein>
    <submittedName>
        <fullName evidence="2">Uncharacterized protein</fullName>
    </submittedName>
</protein>
<sequence length="186" mass="20493">MSLIVSTLQRTIRDRRAGGRTCLEPLKDDDRPGLGRGRIIHRTAQHRTGHGRTILRTGPQGHRATGTTLRTTHKGNGTRTSQARRERTWMDGWMDGWMGDQKAPCHLFSFRCHAAIAASHPSSISMFGILAFLHLPTNIRTLLLGTPFGYHSELPSYPSSDIPCPAAVSEGGTSRTDTVVLAPCQW</sequence>
<organism evidence="2 3">
    <name type="scientific">Colletotrichum abscissum</name>
    <dbReference type="NCBI Taxonomy" id="1671311"/>
    <lineage>
        <taxon>Eukaryota</taxon>
        <taxon>Fungi</taxon>
        <taxon>Dikarya</taxon>
        <taxon>Ascomycota</taxon>
        <taxon>Pezizomycotina</taxon>
        <taxon>Sordariomycetes</taxon>
        <taxon>Hypocreomycetidae</taxon>
        <taxon>Glomerellales</taxon>
        <taxon>Glomerellaceae</taxon>
        <taxon>Colletotrichum</taxon>
        <taxon>Colletotrichum acutatum species complex</taxon>
    </lineage>
</organism>